<reference evidence="4" key="2">
    <citation type="journal article" date="2015" name="Sci. Rep.">
        <title>Genetic analysis of capsular polysaccharide synthesis gene clusters in 79 capsular types of Klebsiella spp.</title>
        <authorList>
            <person name="Pan Y.J."/>
            <person name="Lin T.L."/>
            <person name="Chen C.T."/>
            <person name="Chen Y.Y."/>
            <person name="Hsieh P.F."/>
            <person name="Hsu C.R."/>
            <person name="Wu M.C."/>
            <person name="Wang J.T."/>
        </authorList>
    </citation>
    <scope>NUCLEOTIDE SEQUENCE</scope>
    <source>
        <strain evidence="4">6168</strain>
    </source>
</reference>
<name>A0A0N7KWA9_9ENTR</name>
<organism evidence="4">
    <name type="scientific">Klebsiella sp. 6168</name>
    <dbReference type="NCBI Taxonomy" id="1497810"/>
    <lineage>
        <taxon>Bacteria</taxon>
        <taxon>Pseudomonadati</taxon>
        <taxon>Pseudomonadota</taxon>
        <taxon>Gammaproteobacteria</taxon>
        <taxon>Enterobacterales</taxon>
        <taxon>Enterobacteriaceae</taxon>
        <taxon>Klebsiella/Raoultella group</taxon>
        <taxon>Klebsiella</taxon>
    </lineage>
</organism>
<feature type="domain" description="Capsule biosynthesis GfcC-like C-terminal" evidence="2">
    <location>
        <begin position="158"/>
        <end position="246"/>
    </location>
</feature>
<dbReference type="Gene3D" id="3.10.560.10">
    <property type="entry name" value="Outer membrane lipoprotein wza domain like"/>
    <property type="match status" value="1"/>
</dbReference>
<sequence>MKIKTSIFGFCGMLAFISAAALADGQVVIYSPGGGHSQTVNQVKDLRQLVADPAFGQYQPGMVIATPPATRLANQELQQTLTRLGSWANREEGERAAAINQVITQLRDIKVTGRQFTSLDPALVNNNDKSNRTLSGEYSLYQATEASSVTLLGPVSGAGKLVWQAGRQVSDYLNGHDYLSGAEPSQVTVIDPDGGVRIAPVDYWNRRHVEPQPGSIILVEFSSRALPAGDEDLNQKIISVLTHRMPN</sequence>
<protein>
    <submittedName>
        <fullName evidence="4">GfcC protein</fullName>
    </submittedName>
</protein>
<dbReference type="Pfam" id="PF20616">
    <property type="entry name" value="Caps_syn_GfcC_N"/>
    <property type="match status" value="1"/>
</dbReference>
<proteinExistence type="predicted"/>
<evidence type="ECO:0000256" key="1">
    <source>
        <dbReference type="SAM" id="SignalP"/>
    </source>
</evidence>
<dbReference type="Pfam" id="PF06251">
    <property type="entry name" value="Caps_syn_GfcC_C"/>
    <property type="match status" value="1"/>
</dbReference>
<evidence type="ECO:0000313" key="4">
    <source>
        <dbReference type="EMBL" id="BAT23609.1"/>
    </source>
</evidence>
<evidence type="ECO:0000259" key="3">
    <source>
        <dbReference type="Pfam" id="PF20616"/>
    </source>
</evidence>
<feature type="domain" description="Capsule biosynthesis GfcC-like N-terminal" evidence="3">
    <location>
        <begin position="23"/>
        <end position="143"/>
    </location>
</feature>
<dbReference type="EMBL" id="AB924571">
    <property type="protein sequence ID" value="BAT23609.1"/>
    <property type="molecule type" value="Genomic_DNA"/>
</dbReference>
<evidence type="ECO:0000259" key="2">
    <source>
        <dbReference type="Pfam" id="PF06251"/>
    </source>
</evidence>
<keyword evidence="1" id="KW-0732">Signal</keyword>
<dbReference type="Gene3D" id="6.10.250.2280">
    <property type="match status" value="2"/>
</dbReference>
<feature type="signal peptide" evidence="1">
    <location>
        <begin position="1"/>
        <end position="23"/>
    </location>
</feature>
<accession>A0A0N7KWA9</accession>
<dbReference type="AlphaFoldDB" id="A0A0N7KWA9"/>
<dbReference type="InterPro" id="IPR010425">
    <property type="entry name" value="Caps_synth_GfcC-like_C"/>
</dbReference>
<dbReference type="InterPro" id="IPR046459">
    <property type="entry name" value="Caps_syn_GfcC_N"/>
</dbReference>
<feature type="chain" id="PRO_5006014939" evidence="1">
    <location>
        <begin position="24"/>
        <end position="247"/>
    </location>
</feature>
<reference evidence="4" key="1">
    <citation type="submission" date="2014-04" db="EMBL/GenBank/DDBJ databases">
        <authorList>
            <person name="Harrison E."/>
        </authorList>
    </citation>
    <scope>NUCLEOTIDE SEQUENCE</scope>
    <source>
        <strain evidence="4">6168</strain>
    </source>
</reference>